<evidence type="ECO:0000256" key="2">
    <source>
        <dbReference type="SAM" id="MobiDB-lite"/>
    </source>
</evidence>
<name>A0A428XYX9_KIBAR</name>
<feature type="compositionally biased region" description="Polar residues" evidence="2">
    <location>
        <begin position="13"/>
        <end position="26"/>
    </location>
</feature>
<protein>
    <submittedName>
        <fullName evidence="4">Integrase</fullName>
    </submittedName>
</protein>
<dbReference type="GO" id="GO:0015074">
    <property type="term" value="P:DNA integration"/>
    <property type="evidence" value="ECO:0007669"/>
    <property type="project" value="InterPro"/>
</dbReference>
<accession>A0A428XYX9</accession>
<evidence type="ECO:0000256" key="1">
    <source>
        <dbReference type="ARBA" id="ARBA00023172"/>
    </source>
</evidence>
<dbReference type="PANTHER" id="PTHR30349">
    <property type="entry name" value="PHAGE INTEGRASE-RELATED"/>
    <property type="match status" value="1"/>
</dbReference>
<dbReference type="Proteomes" id="UP000287547">
    <property type="component" value="Unassembled WGS sequence"/>
</dbReference>
<dbReference type="Pfam" id="PF00589">
    <property type="entry name" value="Phage_integrase"/>
    <property type="match status" value="1"/>
</dbReference>
<evidence type="ECO:0000313" key="5">
    <source>
        <dbReference type="Proteomes" id="UP000287547"/>
    </source>
</evidence>
<feature type="region of interest" description="Disordered" evidence="2">
    <location>
        <begin position="1"/>
        <end position="32"/>
    </location>
</feature>
<dbReference type="PANTHER" id="PTHR30349:SF64">
    <property type="entry name" value="PROPHAGE INTEGRASE INTD-RELATED"/>
    <property type="match status" value="1"/>
</dbReference>
<dbReference type="PROSITE" id="PS51898">
    <property type="entry name" value="TYR_RECOMBINASE"/>
    <property type="match status" value="1"/>
</dbReference>
<gene>
    <name evidence="4" type="ORF">DMH04_54160</name>
</gene>
<dbReference type="CDD" id="cd00397">
    <property type="entry name" value="DNA_BRE_C"/>
    <property type="match status" value="1"/>
</dbReference>
<feature type="compositionally biased region" description="Basic and acidic residues" evidence="2">
    <location>
        <begin position="1"/>
        <end position="11"/>
    </location>
</feature>
<feature type="domain" description="Tyr recombinase" evidence="3">
    <location>
        <begin position="463"/>
        <end position="673"/>
    </location>
</feature>
<sequence length="807" mass="91796">MTTAQTREKPDAQPSQPAPSDSTRNATVGVDEWPQTLLRRDELAQLAYDLPTGGQHPDKRQSRRNGTARLLTWLETWPGATWQARWVASGAESYGKSWRDAAIDALVAAEGKTRLNARRHLTVGMSCVISLRVLRPGYDWLVTNHLSDTYRWVRALVDPEFFARIDSAAERNGVRERVRVDALNHLTRVVMHTGRGPRELTPDDLRECRAALLASGRAGDALSLAWEMLRSQNVFPAGTSTMRATLHRGQLTVEELVDTHKVTSEPVRALLIRYLRERSAGMDHVSLRALVSLLAGTFWKDIEEHHPGLDTIDLPPEVAAAWKERAGFQRRTSSKGKPRADRYSVFFAVRALYLDIAHWAVEDPSWARWVFRCPIRDEDVRGSMKHQRQRRARMHQRTRTLAPLLPDLVTSVERHLERMEKLLAATSAAPIGEEFSVNNVAFCRVQAAADSRKGNQRGACRVRVQRCDTGEHLDVERAEDEAFWTWAIVETLRHTGIRHEEMLELTHFALTTHILPDNGEVVPLLQIAPSKLDQERVLLVAPELAHVLARIVHRVRAGNEHIPLVSRYDPYERLTGAPLPHLFQRRHGSEIRVMSTAVTHRLLRNAIERAELLGPDGNPLRYTPHDFRRIFATEAVSNGLPVHIAAKLLGHNDLSTTQTYVAIYNDDVLRHHRSFITRRRALRPGGEYRDPTPEEWAEFEQHFTKRKVELGTCARPYGSPCRHEHACIRCPVLRPDPTQEPRLLAIVVNLNDRLREANERGWLGEVDGLKVSLDAASRKLAQMRRIRAQTTLVDLHPPTVRRQPHER</sequence>
<dbReference type="AlphaFoldDB" id="A0A428XYX9"/>
<dbReference type="GO" id="GO:0006310">
    <property type="term" value="P:DNA recombination"/>
    <property type="evidence" value="ECO:0007669"/>
    <property type="project" value="UniProtKB-KW"/>
</dbReference>
<dbReference type="InterPro" id="IPR013762">
    <property type="entry name" value="Integrase-like_cat_sf"/>
</dbReference>
<dbReference type="EMBL" id="QHKI01000116">
    <property type="protein sequence ID" value="RSM60392.1"/>
    <property type="molecule type" value="Genomic_DNA"/>
</dbReference>
<dbReference type="InterPro" id="IPR002104">
    <property type="entry name" value="Integrase_catalytic"/>
</dbReference>
<organism evidence="4 5">
    <name type="scientific">Kibdelosporangium aridum</name>
    <dbReference type="NCBI Taxonomy" id="2030"/>
    <lineage>
        <taxon>Bacteria</taxon>
        <taxon>Bacillati</taxon>
        <taxon>Actinomycetota</taxon>
        <taxon>Actinomycetes</taxon>
        <taxon>Pseudonocardiales</taxon>
        <taxon>Pseudonocardiaceae</taxon>
        <taxon>Kibdelosporangium</taxon>
    </lineage>
</organism>
<dbReference type="GO" id="GO:0003677">
    <property type="term" value="F:DNA binding"/>
    <property type="evidence" value="ECO:0007669"/>
    <property type="project" value="InterPro"/>
</dbReference>
<proteinExistence type="predicted"/>
<evidence type="ECO:0000259" key="3">
    <source>
        <dbReference type="PROSITE" id="PS51898"/>
    </source>
</evidence>
<reference evidence="4 5" key="1">
    <citation type="submission" date="2018-05" db="EMBL/GenBank/DDBJ databases">
        <title>Evolution of GPA BGCs.</title>
        <authorList>
            <person name="Waglechner N."/>
            <person name="Wright G.D."/>
        </authorList>
    </citation>
    <scope>NUCLEOTIDE SEQUENCE [LARGE SCALE GENOMIC DNA]</scope>
    <source>
        <strain evidence="4 5">A82846</strain>
    </source>
</reference>
<dbReference type="Gene3D" id="1.10.443.10">
    <property type="entry name" value="Intergrase catalytic core"/>
    <property type="match status" value="1"/>
</dbReference>
<dbReference type="OrthoDB" id="3522542at2"/>
<dbReference type="InterPro" id="IPR050090">
    <property type="entry name" value="Tyrosine_recombinase_XerCD"/>
</dbReference>
<keyword evidence="1" id="KW-0233">DNA recombination</keyword>
<dbReference type="InterPro" id="IPR011010">
    <property type="entry name" value="DNA_brk_join_enz"/>
</dbReference>
<comment type="caution">
    <text evidence="4">The sequence shown here is derived from an EMBL/GenBank/DDBJ whole genome shotgun (WGS) entry which is preliminary data.</text>
</comment>
<dbReference type="SUPFAM" id="SSF56349">
    <property type="entry name" value="DNA breaking-rejoining enzymes"/>
    <property type="match status" value="1"/>
</dbReference>
<evidence type="ECO:0000313" key="4">
    <source>
        <dbReference type="EMBL" id="RSM60392.1"/>
    </source>
</evidence>